<protein>
    <submittedName>
        <fullName evidence="8">FAD-binding protein</fullName>
    </submittedName>
</protein>
<dbReference type="Gene3D" id="3.30.465.10">
    <property type="match status" value="1"/>
</dbReference>
<dbReference type="PANTHER" id="PTHR13878">
    <property type="entry name" value="GULONOLACTONE OXIDASE"/>
    <property type="match status" value="1"/>
</dbReference>
<feature type="region of interest" description="Disordered" evidence="6">
    <location>
        <begin position="31"/>
        <end position="53"/>
    </location>
</feature>
<proteinExistence type="inferred from homology"/>
<dbReference type="Pfam" id="PF09265">
    <property type="entry name" value="Cytokin-bind"/>
    <property type="match status" value="1"/>
</dbReference>
<keyword evidence="5" id="KW-0560">Oxidoreductase</keyword>
<dbReference type="RefSeq" id="WP_242713174.1">
    <property type="nucleotide sequence ID" value="NZ_JALDAX010000023.1"/>
</dbReference>
<evidence type="ECO:0000313" key="8">
    <source>
        <dbReference type="EMBL" id="MCI3245673.1"/>
    </source>
</evidence>
<comment type="similarity">
    <text evidence="2">Belongs to the oxygen-dependent FAD-linked oxidoreductase family.</text>
</comment>
<dbReference type="PROSITE" id="PS51318">
    <property type="entry name" value="TAT"/>
    <property type="match status" value="1"/>
</dbReference>
<dbReference type="InterPro" id="IPR036318">
    <property type="entry name" value="FAD-bd_PCMH-like_sf"/>
</dbReference>
<evidence type="ECO:0000256" key="1">
    <source>
        <dbReference type="ARBA" id="ARBA00001974"/>
    </source>
</evidence>
<keyword evidence="4" id="KW-0274">FAD</keyword>
<evidence type="ECO:0000256" key="5">
    <source>
        <dbReference type="ARBA" id="ARBA00023002"/>
    </source>
</evidence>
<dbReference type="InterPro" id="IPR006094">
    <property type="entry name" value="Oxid_FAD_bind_N"/>
</dbReference>
<evidence type="ECO:0000256" key="6">
    <source>
        <dbReference type="SAM" id="MobiDB-lite"/>
    </source>
</evidence>
<evidence type="ECO:0000256" key="4">
    <source>
        <dbReference type="ARBA" id="ARBA00022827"/>
    </source>
</evidence>
<dbReference type="InterPro" id="IPR016164">
    <property type="entry name" value="FAD-linked_Oxase-like_C"/>
</dbReference>
<dbReference type="InterPro" id="IPR015345">
    <property type="entry name" value="Cytokinin_DH_FAD/cytokin-bd"/>
</dbReference>
<dbReference type="InterPro" id="IPR016167">
    <property type="entry name" value="FAD-bd_PCMH_sub1"/>
</dbReference>
<feature type="domain" description="FAD-binding PCMH-type" evidence="7">
    <location>
        <begin position="80"/>
        <end position="252"/>
    </location>
</feature>
<dbReference type="Gene3D" id="3.40.462.10">
    <property type="entry name" value="FAD-linked oxidases, C-terminal domain"/>
    <property type="match status" value="1"/>
</dbReference>
<accession>A0ABS9XUB7</accession>
<dbReference type="SUPFAM" id="SSF56176">
    <property type="entry name" value="FAD-binding/transporter-associated domain-like"/>
    <property type="match status" value="1"/>
</dbReference>
<evidence type="ECO:0000256" key="3">
    <source>
        <dbReference type="ARBA" id="ARBA00022630"/>
    </source>
</evidence>
<gene>
    <name evidence="8" type="ORF">MQN93_38805</name>
</gene>
<evidence type="ECO:0000313" key="9">
    <source>
        <dbReference type="Proteomes" id="UP001165270"/>
    </source>
</evidence>
<feature type="compositionally biased region" description="Gly residues" evidence="6">
    <location>
        <begin position="38"/>
        <end position="48"/>
    </location>
</feature>
<dbReference type="InterPro" id="IPR016170">
    <property type="entry name" value="Cytok_DH_C_sf"/>
</dbReference>
<dbReference type="InterPro" id="IPR016166">
    <property type="entry name" value="FAD-bd_PCMH"/>
</dbReference>
<sequence length="500" mass="52883">MPHTPSRRTVLRTVTLTGAAVIGFDPGARSWATSGAGSKSGSGTGTGSGRNLVGIPPLDGTLVMDDASLAAASEDYGHIVHRRPAAVLRPGSVRDVVAMVRFCNRHRLPVAPRGQGHATNGQAQVEGGLVVETATLADIGPVGPHGDTVTVGAGARWSEVARAAIAHGLTPPVFTDYLELSVGGTLSVGGLGGQTHRHGAQVDNVAELQVVTGAGEFVRCSPTRHPDLFHAVLAGLGQCAVVVGATLRLVPAPETVRHYLLPYDDLETFLEDQRTLVEEGRFDYVEGQVAPDADGVFRVCTLEAAAYGPPAGPEPDDAVLLRGLRHDPSGVERTDRPYYDFLDRLAPAVEALKEAGLWTYAHPWLNLLLPGRSAAAVTGELLDGLTPDDVGAGIVLVYPLLRERLTTPLLRVPRDPVPYLFAVLRTTPPEDTATVDRLLAANRAAYETAAAVGGTQYPVGSIPFTRADWRTHFGAAWPRLESARRTYDPNGILVPGQGIF</sequence>
<keyword evidence="3" id="KW-0285">Flavoprotein</keyword>
<organism evidence="8 9">
    <name type="scientific">Streptomyces spinosisporus</name>
    <dbReference type="NCBI Taxonomy" id="2927582"/>
    <lineage>
        <taxon>Bacteria</taxon>
        <taxon>Bacillati</taxon>
        <taxon>Actinomycetota</taxon>
        <taxon>Actinomycetes</taxon>
        <taxon>Kitasatosporales</taxon>
        <taxon>Streptomycetaceae</taxon>
        <taxon>Streptomyces</taxon>
    </lineage>
</organism>
<dbReference type="SUPFAM" id="SSF55103">
    <property type="entry name" value="FAD-linked oxidases, C-terminal domain"/>
    <property type="match status" value="1"/>
</dbReference>
<dbReference type="InterPro" id="IPR006093">
    <property type="entry name" value="Oxy_OxRdtase_FAD_BS"/>
</dbReference>
<comment type="cofactor">
    <cofactor evidence="1">
        <name>FAD</name>
        <dbReference type="ChEBI" id="CHEBI:57692"/>
    </cofactor>
</comment>
<comment type="caution">
    <text evidence="8">The sequence shown here is derived from an EMBL/GenBank/DDBJ whole genome shotgun (WGS) entry which is preliminary data.</text>
</comment>
<reference evidence="8" key="1">
    <citation type="submission" date="2022-03" db="EMBL/GenBank/DDBJ databases">
        <title>Streptomyces 7R015 and 7R016 isolated from Barleria lupulina in Thailand.</title>
        <authorList>
            <person name="Kanchanasin P."/>
            <person name="Phongsopitanun W."/>
            <person name="Tanasupawat S."/>
        </authorList>
    </citation>
    <scope>NUCLEOTIDE SEQUENCE</scope>
    <source>
        <strain evidence="8">7R016</strain>
    </source>
</reference>
<dbReference type="EMBL" id="JALDAX010000023">
    <property type="protein sequence ID" value="MCI3245673.1"/>
    <property type="molecule type" value="Genomic_DNA"/>
</dbReference>
<dbReference type="InterPro" id="IPR016169">
    <property type="entry name" value="FAD-bd_PCMH_sub2"/>
</dbReference>
<name>A0ABS9XUB7_9ACTN</name>
<dbReference type="Pfam" id="PF01565">
    <property type="entry name" value="FAD_binding_4"/>
    <property type="match status" value="1"/>
</dbReference>
<keyword evidence="9" id="KW-1185">Reference proteome</keyword>
<dbReference type="InterPro" id="IPR050432">
    <property type="entry name" value="FAD-linked_Oxidoreductases_BP"/>
</dbReference>
<dbReference type="Gene3D" id="3.30.43.10">
    <property type="entry name" value="Uridine Diphospho-n-acetylenolpyruvylglucosamine Reductase, domain 2"/>
    <property type="match status" value="1"/>
</dbReference>
<dbReference type="PROSITE" id="PS00862">
    <property type="entry name" value="OX2_COVAL_FAD"/>
    <property type="match status" value="1"/>
</dbReference>
<dbReference type="Proteomes" id="UP001165270">
    <property type="component" value="Unassembled WGS sequence"/>
</dbReference>
<evidence type="ECO:0000259" key="7">
    <source>
        <dbReference type="PROSITE" id="PS51387"/>
    </source>
</evidence>
<dbReference type="PANTHER" id="PTHR13878:SF53">
    <property type="entry name" value="CYTOKININ DEHYDROGENASE 6"/>
    <property type="match status" value="1"/>
</dbReference>
<evidence type="ECO:0000256" key="2">
    <source>
        <dbReference type="ARBA" id="ARBA00005466"/>
    </source>
</evidence>
<dbReference type="InterPro" id="IPR006311">
    <property type="entry name" value="TAT_signal"/>
</dbReference>
<dbReference type="PROSITE" id="PS51387">
    <property type="entry name" value="FAD_PCMH"/>
    <property type="match status" value="1"/>
</dbReference>